<dbReference type="PROSITE" id="PS50893">
    <property type="entry name" value="ABC_TRANSPORTER_2"/>
    <property type="match status" value="1"/>
</dbReference>
<comment type="caution">
    <text evidence="6">The sequence shown here is derived from an EMBL/GenBank/DDBJ whole genome shotgun (WGS) entry which is preliminary data.</text>
</comment>
<keyword evidence="4 6" id="KW-0067">ATP-binding</keyword>
<dbReference type="SMART" id="SM00382">
    <property type="entry name" value="AAA"/>
    <property type="match status" value="1"/>
</dbReference>
<dbReference type="InterPro" id="IPR027417">
    <property type="entry name" value="P-loop_NTPase"/>
</dbReference>
<gene>
    <name evidence="6" type="ORF">GSM42_11015</name>
</gene>
<keyword evidence="3" id="KW-0547">Nucleotide-binding</keyword>
<evidence type="ECO:0000256" key="4">
    <source>
        <dbReference type="ARBA" id="ARBA00022840"/>
    </source>
</evidence>
<evidence type="ECO:0000256" key="1">
    <source>
        <dbReference type="ARBA" id="ARBA00005417"/>
    </source>
</evidence>
<evidence type="ECO:0000313" key="7">
    <source>
        <dbReference type="Proteomes" id="UP000430692"/>
    </source>
</evidence>
<dbReference type="InterPro" id="IPR003593">
    <property type="entry name" value="AAA+_ATPase"/>
</dbReference>
<sequence>MNYVLQTHQLTKQYGSHAIVSDLNMNVKAGDIYGFLGQNGAGKTTTLRMLIGLIRPTSGEFELFQESFHGNRIKALERIGAIIEYPGFYLNLSAVENLEIHRRLMGIGNQESIDEVLTTVGLFDVKKQKVKHYSLGMKQRLGIARALLHRPELLILDEPTNGLDPGAIREVRELFLKLAKQRGITFIISSHLLSEMEQVANRIGIIHKGRLLEEIDDKTLQQKTRRFLEMKVDDDQRAAYVLEQKLKVTDYQVAGTGILRIYECLDQTDLVNKTLTDQNIGVKEIVLSRENLEDYFLKLTGGDKLA</sequence>
<protein>
    <submittedName>
        <fullName evidence="6">ATP-binding cassette domain-containing protein</fullName>
    </submittedName>
</protein>
<dbReference type="PANTHER" id="PTHR43335:SF8">
    <property type="entry name" value="ABC TRANSPORTER, ATP-BINDING PROTEIN"/>
    <property type="match status" value="1"/>
</dbReference>
<dbReference type="InterPro" id="IPR017871">
    <property type="entry name" value="ABC_transporter-like_CS"/>
</dbReference>
<dbReference type="AlphaFoldDB" id="A0A6I4VWL4"/>
<accession>A0A6I4VWL4</accession>
<dbReference type="Proteomes" id="UP000430692">
    <property type="component" value="Unassembled WGS sequence"/>
</dbReference>
<dbReference type="PROSITE" id="PS00211">
    <property type="entry name" value="ABC_TRANSPORTER_1"/>
    <property type="match status" value="1"/>
</dbReference>
<dbReference type="GO" id="GO:0016887">
    <property type="term" value="F:ATP hydrolysis activity"/>
    <property type="evidence" value="ECO:0007669"/>
    <property type="project" value="InterPro"/>
</dbReference>
<dbReference type="EMBL" id="WUUL01000006">
    <property type="protein sequence ID" value="MXQ54236.1"/>
    <property type="molecule type" value="Genomic_DNA"/>
</dbReference>
<evidence type="ECO:0000256" key="3">
    <source>
        <dbReference type="ARBA" id="ARBA00022741"/>
    </source>
</evidence>
<name>A0A6I4VWL4_9BACL</name>
<dbReference type="SUPFAM" id="SSF52540">
    <property type="entry name" value="P-loop containing nucleoside triphosphate hydrolases"/>
    <property type="match status" value="1"/>
</dbReference>
<organism evidence="6 7">
    <name type="scientific">Shimazuella alba</name>
    <dbReference type="NCBI Taxonomy" id="2690964"/>
    <lineage>
        <taxon>Bacteria</taxon>
        <taxon>Bacillati</taxon>
        <taxon>Bacillota</taxon>
        <taxon>Bacilli</taxon>
        <taxon>Bacillales</taxon>
        <taxon>Thermoactinomycetaceae</taxon>
        <taxon>Shimazuella</taxon>
    </lineage>
</organism>
<dbReference type="PANTHER" id="PTHR43335">
    <property type="entry name" value="ABC TRANSPORTER, ATP-BINDING PROTEIN"/>
    <property type="match status" value="1"/>
</dbReference>
<keyword evidence="7" id="KW-1185">Reference proteome</keyword>
<evidence type="ECO:0000313" key="6">
    <source>
        <dbReference type="EMBL" id="MXQ54236.1"/>
    </source>
</evidence>
<reference evidence="6 7" key="1">
    <citation type="submission" date="2019-12" db="EMBL/GenBank/DDBJ databases">
        <title>Whole-genome analyses of novel actinobacteria.</title>
        <authorList>
            <person name="Sahin N."/>
            <person name="Saygin H."/>
        </authorList>
    </citation>
    <scope>NUCLEOTIDE SEQUENCE [LARGE SCALE GENOMIC DNA]</scope>
    <source>
        <strain evidence="6 7">KC615</strain>
    </source>
</reference>
<dbReference type="CDD" id="cd03268">
    <property type="entry name" value="ABC_BcrA_bacitracin_resist"/>
    <property type="match status" value="1"/>
</dbReference>
<dbReference type="GO" id="GO:0005524">
    <property type="term" value="F:ATP binding"/>
    <property type="evidence" value="ECO:0007669"/>
    <property type="project" value="UniProtKB-KW"/>
</dbReference>
<dbReference type="InterPro" id="IPR003439">
    <property type="entry name" value="ABC_transporter-like_ATP-bd"/>
</dbReference>
<keyword evidence="2" id="KW-0813">Transport</keyword>
<evidence type="ECO:0000256" key="2">
    <source>
        <dbReference type="ARBA" id="ARBA00022448"/>
    </source>
</evidence>
<comment type="similarity">
    <text evidence="1">Belongs to the ABC transporter superfamily.</text>
</comment>
<dbReference type="Pfam" id="PF00005">
    <property type="entry name" value="ABC_tran"/>
    <property type="match status" value="1"/>
</dbReference>
<proteinExistence type="inferred from homology"/>
<evidence type="ECO:0000259" key="5">
    <source>
        <dbReference type="PROSITE" id="PS50893"/>
    </source>
</evidence>
<dbReference type="Gene3D" id="3.40.50.300">
    <property type="entry name" value="P-loop containing nucleotide triphosphate hydrolases"/>
    <property type="match status" value="1"/>
</dbReference>
<feature type="domain" description="ABC transporter" evidence="5">
    <location>
        <begin position="5"/>
        <end position="233"/>
    </location>
</feature>